<dbReference type="EMBL" id="CP048620">
    <property type="protein sequence ID" value="QPJ66657.1"/>
    <property type="molecule type" value="Genomic_DNA"/>
</dbReference>
<dbReference type="GO" id="GO:0030527">
    <property type="term" value="F:structural constituent of chromatin"/>
    <property type="evidence" value="ECO:0007669"/>
    <property type="project" value="InterPro"/>
</dbReference>
<reference evidence="5" key="1">
    <citation type="submission" date="2020-02" db="EMBL/GenBank/DDBJ databases">
        <title>Genomic and physiological characterization of two novel Nitrospinaceae genera.</title>
        <authorList>
            <person name="Mueller A.J."/>
            <person name="Jung M.-Y."/>
            <person name="Strachan C.R."/>
            <person name="Herbold C.W."/>
            <person name="Kirkegaard R.H."/>
            <person name="Daims H."/>
        </authorList>
    </citation>
    <scope>NUCLEOTIDE SEQUENCE [LARGE SCALE GENOMIC DNA]</scope>
</reference>
<proteinExistence type="inferred from homology"/>
<name>A0A7T0C515_9BACT</name>
<accession>A0A7T0C515</accession>
<dbReference type="InterPro" id="IPR000119">
    <property type="entry name" value="Hist_DNA-bd"/>
</dbReference>
<sequence length="119" mass="13337">MTRADLVTKLSLRMNVTKKDAEKYLNCFLDAIVGSLERNERVVVQGFGSFSLKTYAARKTKKPITGEPLELPERSKPVFQPGKELRLRVNREAAVAQPVQKPQRVLKITLGKLEESAAV</sequence>
<dbReference type="PANTHER" id="PTHR33175:SF5">
    <property type="entry name" value="INTEGRATION HOST FACTOR SUBUNIT BETA"/>
    <property type="match status" value="1"/>
</dbReference>
<evidence type="ECO:0000313" key="4">
    <source>
        <dbReference type="EMBL" id="QPJ66657.1"/>
    </source>
</evidence>
<dbReference type="GO" id="GO:0005829">
    <property type="term" value="C:cytosol"/>
    <property type="evidence" value="ECO:0007669"/>
    <property type="project" value="TreeGrafter"/>
</dbReference>
<organism evidence="4 5">
    <name type="scientific">Candidatus Nitrohelix vancouverensis</name>
    <dbReference type="NCBI Taxonomy" id="2705534"/>
    <lineage>
        <taxon>Bacteria</taxon>
        <taxon>Pseudomonadati</taxon>
        <taxon>Nitrospinota/Tectimicrobiota group</taxon>
        <taxon>Nitrospinota</taxon>
        <taxon>Nitrospinia</taxon>
        <taxon>Nitrospinales</taxon>
        <taxon>Nitrospinaceae</taxon>
        <taxon>Candidatus Nitrohelix</taxon>
    </lineage>
</organism>
<protein>
    <submittedName>
        <fullName evidence="4">HU family DNA-binding protein</fullName>
    </submittedName>
</protein>
<dbReference type="InterPro" id="IPR010992">
    <property type="entry name" value="IHF-like_DNA-bd_dom_sf"/>
</dbReference>
<dbReference type="PANTHER" id="PTHR33175">
    <property type="entry name" value="DNA-BINDING PROTEIN HU"/>
    <property type="match status" value="1"/>
</dbReference>
<dbReference type="Proteomes" id="UP000594464">
    <property type="component" value="Chromosome"/>
</dbReference>
<dbReference type="CDD" id="cd13836">
    <property type="entry name" value="IHF_B"/>
    <property type="match status" value="1"/>
</dbReference>
<evidence type="ECO:0000256" key="3">
    <source>
        <dbReference type="RuleBase" id="RU003939"/>
    </source>
</evidence>
<gene>
    <name evidence="4" type="ORF">G3M78_15105</name>
</gene>
<dbReference type="SUPFAM" id="SSF47729">
    <property type="entry name" value="IHF-like DNA-binding proteins"/>
    <property type="match status" value="1"/>
</dbReference>
<comment type="similarity">
    <text evidence="1 3">Belongs to the bacterial histone-like protein family.</text>
</comment>
<dbReference type="KEGG" id="nva:G3M78_15105"/>
<dbReference type="SMART" id="SM00411">
    <property type="entry name" value="BHL"/>
    <property type="match status" value="1"/>
</dbReference>
<evidence type="ECO:0000256" key="2">
    <source>
        <dbReference type="ARBA" id="ARBA00023125"/>
    </source>
</evidence>
<keyword evidence="2 4" id="KW-0238">DNA-binding</keyword>
<dbReference type="Gene3D" id="4.10.520.10">
    <property type="entry name" value="IHF-like DNA-binding proteins"/>
    <property type="match status" value="1"/>
</dbReference>
<dbReference type="AlphaFoldDB" id="A0A7T0C515"/>
<evidence type="ECO:0000313" key="5">
    <source>
        <dbReference type="Proteomes" id="UP000594464"/>
    </source>
</evidence>
<dbReference type="Pfam" id="PF00216">
    <property type="entry name" value="Bac_DNA_binding"/>
    <property type="match status" value="1"/>
</dbReference>
<dbReference type="GO" id="GO:0003677">
    <property type="term" value="F:DNA binding"/>
    <property type="evidence" value="ECO:0007669"/>
    <property type="project" value="UniProtKB-KW"/>
</dbReference>
<evidence type="ECO:0000256" key="1">
    <source>
        <dbReference type="ARBA" id="ARBA00010529"/>
    </source>
</evidence>
<dbReference type="PRINTS" id="PR01727">
    <property type="entry name" value="DNABINDINGHU"/>
</dbReference>